<dbReference type="Pfam" id="PF13242">
    <property type="entry name" value="Hydrolase_like"/>
    <property type="match status" value="1"/>
</dbReference>
<keyword evidence="4" id="KW-0479">Metal-binding</keyword>
<dbReference type="SUPFAM" id="SSF56784">
    <property type="entry name" value="HAD-like"/>
    <property type="match status" value="1"/>
</dbReference>
<evidence type="ECO:0000256" key="4">
    <source>
        <dbReference type="ARBA" id="ARBA00022723"/>
    </source>
</evidence>
<dbReference type="PANTHER" id="PTHR42891:SF1">
    <property type="entry name" value="D-GLYCERO-BETA-D-MANNO-HEPTOSE-1,7-BISPHOSPHATE 7-PHOSPHATASE"/>
    <property type="match status" value="1"/>
</dbReference>
<sequence length="259" mass="28077">MGTKCVFLDRDNTIIEDPGYLTDPAAVKLLPGVDLALKSLAQAGFKLVMVTNQSAIARGLLTEEGLERVHDEMTRQLADRGTGLDAIYYCPYHPNGAIPKFSKESDLRKPNPGMILKAANEHDIDLSQSWMVGNSYRDITAGLRAGCKTILINSSVRPACKKVGDPEPDKKAVNIREATNIVKMQHLQEKISGASESKELLPVVETTTAKSTGSVTDSISALDAAAVFEQLATIAEQTSSNAKPAHPEKTHRLLEEVLR</sequence>
<dbReference type="InterPro" id="IPR006549">
    <property type="entry name" value="HAD-SF_hydro_IIIA"/>
</dbReference>
<comment type="similarity">
    <text evidence="2">Belongs to the GmhB family.</text>
</comment>
<feature type="compositionally biased region" description="Basic and acidic residues" evidence="8">
    <location>
        <begin position="245"/>
        <end position="259"/>
    </location>
</feature>
<reference evidence="9" key="1">
    <citation type="journal article" date="2015" name="Nature">
        <title>Complex archaea that bridge the gap between prokaryotes and eukaryotes.</title>
        <authorList>
            <person name="Spang A."/>
            <person name="Saw J.H."/>
            <person name="Jorgensen S.L."/>
            <person name="Zaremba-Niedzwiedzka K."/>
            <person name="Martijn J."/>
            <person name="Lind A.E."/>
            <person name="van Eijk R."/>
            <person name="Schleper C."/>
            <person name="Guy L."/>
            <person name="Ettema T.J."/>
        </authorList>
    </citation>
    <scope>NUCLEOTIDE SEQUENCE</scope>
</reference>
<dbReference type="InterPro" id="IPR036412">
    <property type="entry name" value="HAD-like_sf"/>
</dbReference>
<dbReference type="GO" id="GO:0005737">
    <property type="term" value="C:cytoplasm"/>
    <property type="evidence" value="ECO:0007669"/>
    <property type="project" value="UniProtKB-SubCell"/>
</dbReference>
<evidence type="ECO:0000256" key="3">
    <source>
        <dbReference type="ARBA" id="ARBA00022490"/>
    </source>
</evidence>
<dbReference type="InterPro" id="IPR006543">
    <property type="entry name" value="Histidinol-phos"/>
</dbReference>
<feature type="region of interest" description="Disordered" evidence="8">
    <location>
        <begin position="238"/>
        <end position="259"/>
    </location>
</feature>
<accession>A0A0F9DAA8</accession>
<evidence type="ECO:0000256" key="6">
    <source>
        <dbReference type="ARBA" id="ARBA00023277"/>
    </source>
</evidence>
<dbReference type="Gene3D" id="3.40.50.1000">
    <property type="entry name" value="HAD superfamily/HAD-like"/>
    <property type="match status" value="1"/>
</dbReference>
<keyword evidence="6" id="KW-0119">Carbohydrate metabolism</keyword>
<evidence type="ECO:0000256" key="5">
    <source>
        <dbReference type="ARBA" id="ARBA00022801"/>
    </source>
</evidence>
<dbReference type="InterPro" id="IPR023214">
    <property type="entry name" value="HAD_sf"/>
</dbReference>
<organism evidence="9">
    <name type="scientific">marine sediment metagenome</name>
    <dbReference type="NCBI Taxonomy" id="412755"/>
    <lineage>
        <taxon>unclassified sequences</taxon>
        <taxon>metagenomes</taxon>
        <taxon>ecological metagenomes</taxon>
    </lineage>
</organism>
<dbReference type="PANTHER" id="PTHR42891">
    <property type="entry name" value="D-GLYCERO-BETA-D-MANNO-HEPTOSE-1,7-BISPHOSPHATE 7-PHOSPHATASE"/>
    <property type="match status" value="1"/>
</dbReference>
<comment type="caution">
    <text evidence="9">The sequence shown here is derived from an EMBL/GenBank/DDBJ whole genome shotgun (WGS) entry which is preliminary data.</text>
</comment>
<keyword evidence="5" id="KW-0378">Hydrolase</keyword>
<dbReference type="GO" id="GO:0005975">
    <property type="term" value="P:carbohydrate metabolic process"/>
    <property type="evidence" value="ECO:0007669"/>
    <property type="project" value="InterPro"/>
</dbReference>
<evidence type="ECO:0000256" key="2">
    <source>
        <dbReference type="ARBA" id="ARBA00005628"/>
    </source>
</evidence>
<dbReference type="CDD" id="cd07503">
    <property type="entry name" value="HAD_HisB-N"/>
    <property type="match status" value="1"/>
</dbReference>
<evidence type="ECO:0000256" key="7">
    <source>
        <dbReference type="ARBA" id="ARBA00031828"/>
    </source>
</evidence>
<comment type="subcellular location">
    <subcellularLocation>
        <location evidence="1">Cytoplasm</location>
    </subcellularLocation>
</comment>
<name>A0A0F9DAA8_9ZZZZ</name>
<dbReference type="GO" id="GO:0016791">
    <property type="term" value="F:phosphatase activity"/>
    <property type="evidence" value="ECO:0007669"/>
    <property type="project" value="InterPro"/>
</dbReference>
<proteinExistence type="inferred from homology"/>
<dbReference type="EMBL" id="LAZR01029764">
    <property type="protein sequence ID" value="KKL58604.1"/>
    <property type="molecule type" value="Genomic_DNA"/>
</dbReference>
<dbReference type="NCBIfam" id="TIGR01662">
    <property type="entry name" value="HAD-SF-IIIA"/>
    <property type="match status" value="1"/>
</dbReference>
<protein>
    <recommendedName>
        <fullName evidence="7">D,D-heptose 1,7-bisphosphate phosphatase</fullName>
    </recommendedName>
</protein>
<keyword evidence="3" id="KW-0963">Cytoplasm</keyword>
<evidence type="ECO:0000256" key="8">
    <source>
        <dbReference type="SAM" id="MobiDB-lite"/>
    </source>
</evidence>
<evidence type="ECO:0000313" key="9">
    <source>
        <dbReference type="EMBL" id="KKL58604.1"/>
    </source>
</evidence>
<gene>
    <name evidence="9" type="ORF">LCGC14_2223690</name>
</gene>
<evidence type="ECO:0000256" key="1">
    <source>
        <dbReference type="ARBA" id="ARBA00004496"/>
    </source>
</evidence>
<dbReference type="GO" id="GO:0046872">
    <property type="term" value="F:metal ion binding"/>
    <property type="evidence" value="ECO:0007669"/>
    <property type="project" value="UniProtKB-KW"/>
</dbReference>
<dbReference type="AlphaFoldDB" id="A0A0F9DAA8"/>
<dbReference type="NCBIfam" id="TIGR01656">
    <property type="entry name" value="Histidinol-ppas"/>
    <property type="match status" value="1"/>
</dbReference>
<dbReference type="InterPro" id="IPR004446">
    <property type="entry name" value="Heptose_bisP_phosphatase"/>
</dbReference>
<feature type="non-terminal residue" evidence="9">
    <location>
        <position position="259"/>
    </location>
</feature>